<evidence type="ECO:0000256" key="3">
    <source>
        <dbReference type="ARBA" id="ARBA00022801"/>
    </source>
</evidence>
<evidence type="ECO:0000256" key="2">
    <source>
        <dbReference type="ARBA" id="ARBA00022670"/>
    </source>
</evidence>
<evidence type="ECO:0000256" key="1">
    <source>
        <dbReference type="ARBA" id="ARBA00011073"/>
    </source>
</evidence>
<organism evidence="8 9">
    <name type="scientific">Lepidopterella palustris CBS 459.81</name>
    <dbReference type="NCBI Taxonomy" id="1314670"/>
    <lineage>
        <taxon>Eukaryota</taxon>
        <taxon>Fungi</taxon>
        <taxon>Dikarya</taxon>
        <taxon>Ascomycota</taxon>
        <taxon>Pezizomycotina</taxon>
        <taxon>Dothideomycetes</taxon>
        <taxon>Pleosporomycetidae</taxon>
        <taxon>Mytilinidiales</taxon>
        <taxon>Argynnaceae</taxon>
        <taxon>Lepidopterella</taxon>
    </lineage>
</organism>
<sequence>MDSGHQNSPSRPGDPQDLSSASADKASHPANLTLREPGQKYYVYPKDYNSKDYYNVIETEAYLKTLLGDEQVTQNKRAGEVRSWTVDLSEDDTANLLSAYHGIQEVSSDPRPHTQFERRTDSILYAAYAKEPGKDTQAIRDFLNSKVPEEERIFINELKNDAGDIVAWGSLKLTEDGLEDVESHEGLEVIEDVVQWSRALPQPDNIAHLTPFHELSDLVRKHTLGLKQAPGEWTVQKGTPKDPDAPAPEDLIVVSQPKEVKDRTQLKDFVYEKKAGEGTFIYIIDQGIAGEAKNKFGNREFPEGRIKYIQTARSKAKGQNEKEDNNEPNPSKGSPGSHGTMIAAKAAGEHYGIAKGATIISVKCMDTFVDQMEGFGDVKADILKAGLNARRGKTVVVFSGSHPNPNPATATVQDTKIRMQWFSDQGIPVVIAAGNEGTNRPEIDMIPMKLDGGILQLINVGAANWEGDKRPASHAGPKVTVYAPGTGVPTMKKDGSEMLETGTSVAAPAVGGLIAKLMARDIPPWGSFVDKQDLVFEIKKKLMSSFSYERKAGSKINIIWNGATLEDHKDAGARLPLGSGTDVKCNGLKEDTKTYITRDTLSDLIRNSYCPKWGGATGEIGMGGYLRDTLETVEIFVNGDISAEGLPPVDDCVKDMHKVLDDCDRDGGTNPMN</sequence>
<proteinExistence type="inferred from homology"/>
<dbReference type="PRINTS" id="PR00723">
    <property type="entry name" value="SUBTILISIN"/>
</dbReference>
<accession>A0A8E2E0N3</accession>
<evidence type="ECO:0000259" key="7">
    <source>
        <dbReference type="Pfam" id="PF00082"/>
    </source>
</evidence>
<feature type="active site" description="Charge relay system" evidence="5">
    <location>
        <position position="285"/>
    </location>
</feature>
<feature type="region of interest" description="Disordered" evidence="6">
    <location>
        <begin position="1"/>
        <end position="39"/>
    </location>
</feature>
<dbReference type="OrthoDB" id="1896086at2759"/>
<reference evidence="8 9" key="1">
    <citation type="journal article" date="2016" name="Nat. Commun.">
        <title>Ectomycorrhizal ecology is imprinted in the genome of the dominant symbiotic fungus Cenococcum geophilum.</title>
        <authorList>
            <consortium name="DOE Joint Genome Institute"/>
            <person name="Peter M."/>
            <person name="Kohler A."/>
            <person name="Ohm R.A."/>
            <person name="Kuo A."/>
            <person name="Krutzmann J."/>
            <person name="Morin E."/>
            <person name="Arend M."/>
            <person name="Barry K.W."/>
            <person name="Binder M."/>
            <person name="Choi C."/>
            <person name="Clum A."/>
            <person name="Copeland A."/>
            <person name="Grisel N."/>
            <person name="Haridas S."/>
            <person name="Kipfer T."/>
            <person name="LaButti K."/>
            <person name="Lindquist E."/>
            <person name="Lipzen A."/>
            <person name="Maire R."/>
            <person name="Meier B."/>
            <person name="Mihaltcheva S."/>
            <person name="Molinier V."/>
            <person name="Murat C."/>
            <person name="Poggeler S."/>
            <person name="Quandt C.A."/>
            <person name="Sperisen C."/>
            <person name="Tritt A."/>
            <person name="Tisserant E."/>
            <person name="Crous P.W."/>
            <person name="Henrissat B."/>
            <person name="Nehls U."/>
            <person name="Egli S."/>
            <person name="Spatafora J.W."/>
            <person name="Grigoriev I.V."/>
            <person name="Martin F.M."/>
        </authorList>
    </citation>
    <scope>NUCLEOTIDE SEQUENCE [LARGE SCALE GENOMIC DNA]</scope>
    <source>
        <strain evidence="8 9">CBS 459.81</strain>
    </source>
</reference>
<feature type="domain" description="Peptidase S8/S53" evidence="7">
    <location>
        <begin position="276"/>
        <end position="521"/>
    </location>
</feature>
<evidence type="ECO:0000256" key="5">
    <source>
        <dbReference type="PROSITE-ProRule" id="PRU01240"/>
    </source>
</evidence>
<dbReference type="InterPro" id="IPR050131">
    <property type="entry name" value="Peptidase_S8_subtilisin-like"/>
</dbReference>
<dbReference type="GO" id="GO:0004252">
    <property type="term" value="F:serine-type endopeptidase activity"/>
    <property type="evidence" value="ECO:0007669"/>
    <property type="project" value="UniProtKB-UniRule"/>
</dbReference>
<dbReference type="PANTHER" id="PTHR43806:SF11">
    <property type="entry name" value="CEREVISIN-RELATED"/>
    <property type="match status" value="1"/>
</dbReference>
<dbReference type="AlphaFoldDB" id="A0A8E2E0N3"/>
<feature type="compositionally biased region" description="Polar residues" evidence="6">
    <location>
        <begin position="1"/>
        <end position="10"/>
    </location>
</feature>
<dbReference type="Gene3D" id="3.40.50.200">
    <property type="entry name" value="Peptidase S8/S53 domain"/>
    <property type="match status" value="1"/>
</dbReference>
<comment type="similarity">
    <text evidence="1 5">Belongs to the peptidase S8 family.</text>
</comment>
<keyword evidence="4 5" id="KW-0720">Serine protease</keyword>
<dbReference type="InterPro" id="IPR015500">
    <property type="entry name" value="Peptidase_S8_subtilisin-rel"/>
</dbReference>
<dbReference type="Pfam" id="PF00082">
    <property type="entry name" value="Peptidase_S8"/>
    <property type="match status" value="1"/>
</dbReference>
<feature type="active site" description="Charge relay system" evidence="5">
    <location>
        <position position="504"/>
    </location>
</feature>
<dbReference type="InterPro" id="IPR036852">
    <property type="entry name" value="Peptidase_S8/S53_dom_sf"/>
</dbReference>
<evidence type="ECO:0000313" key="9">
    <source>
        <dbReference type="Proteomes" id="UP000250266"/>
    </source>
</evidence>
<evidence type="ECO:0000313" key="8">
    <source>
        <dbReference type="EMBL" id="OCK74996.1"/>
    </source>
</evidence>
<protein>
    <submittedName>
        <fullName evidence="8">Subtilisin-like protein</fullName>
    </submittedName>
</protein>
<dbReference type="GO" id="GO:0006508">
    <property type="term" value="P:proteolysis"/>
    <property type="evidence" value="ECO:0007669"/>
    <property type="project" value="UniProtKB-KW"/>
</dbReference>
<keyword evidence="9" id="KW-1185">Reference proteome</keyword>
<gene>
    <name evidence="8" type="ORF">K432DRAFT_182548</name>
</gene>
<evidence type="ECO:0000256" key="6">
    <source>
        <dbReference type="SAM" id="MobiDB-lite"/>
    </source>
</evidence>
<dbReference type="Proteomes" id="UP000250266">
    <property type="component" value="Unassembled WGS sequence"/>
</dbReference>
<dbReference type="InterPro" id="IPR000209">
    <property type="entry name" value="Peptidase_S8/S53_dom"/>
</dbReference>
<feature type="active site" description="Charge relay system" evidence="5">
    <location>
        <position position="338"/>
    </location>
</feature>
<dbReference type="PANTHER" id="PTHR43806">
    <property type="entry name" value="PEPTIDASE S8"/>
    <property type="match status" value="1"/>
</dbReference>
<feature type="region of interest" description="Disordered" evidence="6">
    <location>
        <begin position="311"/>
        <end position="340"/>
    </location>
</feature>
<dbReference type="SUPFAM" id="SSF52743">
    <property type="entry name" value="Subtilisin-like"/>
    <property type="match status" value="1"/>
</dbReference>
<evidence type="ECO:0000256" key="4">
    <source>
        <dbReference type="ARBA" id="ARBA00022825"/>
    </source>
</evidence>
<keyword evidence="2 5" id="KW-0645">Protease</keyword>
<name>A0A8E2E0N3_9PEZI</name>
<dbReference type="EMBL" id="KV745379">
    <property type="protein sequence ID" value="OCK74996.1"/>
    <property type="molecule type" value="Genomic_DNA"/>
</dbReference>
<keyword evidence="3 5" id="KW-0378">Hydrolase</keyword>
<dbReference type="PROSITE" id="PS51892">
    <property type="entry name" value="SUBTILASE"/>
    <property type="match status" value="1"/>
</dbReference>